<dbReference type="AlphaFoldDB" id="A0A423X6A1"/>
<evidence type="ECO:0000313" key="1">
    <source>
        <dbReference type="EMBL" id="ROW11441.1"/>
    </source>
</evidence>
<protein>
    <submittedName>
        <fullName evidence="1">Uncharacterized protein</fullName>
    </submittedName>
</protein>
<proteinExistence type="predicted"/>
<keyword evidence="2" id="KW-1185">Reference proteome</keyword>
<accession>A0A423X6A1</accession>
<reference evidence="1 2" key="1">
    <citation type="submission" date="2015-09" db="EMBL/GenBank/DDBJ databases">
        <title>Host preference determinants of Valsa canker pathogens revealed by comparative genomics.</title>
        <authorList>
            <person name="Yin Z."/>
            <person name="Huang L."/>
        </authorList>
    </citation>
    <scope>NUCLEOTIDE SEQUENCE [LARGE SCALE GENOMIC DNA]</scope>
    <source>
        <strain evidence="1 2">03-1</strain>
    </source>
</reference>
<evidence type="ECO:0000313" key="2">
    <source>
        <dbReference type="Proteomes" id="UP000283895"/>
    </source>
</evidence>
<sequence length="71" mass="7859">MQLATRRSQWIPRFNSRIWSGNVRGDGGDDPSLALADQLGTSSRRWLDHPAAKGHCGGRRSLERPVADFLG</sequence>
<organism evidence="1 2">
    <name type="scientific">Cytospora schulzeri</name>
    <dbReference type="NCBI Taxonomy" id="448051"/>
    <lineage>
        <taxon>Eukaryota</taxon>
        <taxon>Fungi</taxon>
        <taxon>Dikarya</taxon>
        <taxon>Ascomycota</taxon>
        <taxon>Pezizomycotina</taxon>
        <taxon>Sordariomycetes</taxon>
        <taxon>Sordariomycetidae</taxon>
        <taxon>Diaporthales</taxon>
        <taxon>Cytosporaceae</taxon>
        <taxon>Cytospora</taxon>
    </lineage>
</organism>
<gene>
    <name evidence="1" type="ORF">VMCG_01184</name>
</gene>
<dbReference type="EMBL" id="LKEA01000002">
    <property type="protein sequence ID" value="ROW11441.1"/>
    <property type="molecule type" value="Genomic_DNA"/>
</dbReference>
<comment type="caution">
    <text evidence="1">The sequence shown here is derived from an EMBL/GenBank/DDBJ whole genome shotgun (WGS) entry which is preliminary data.</text>
</comment>
<name>A0A423X6A1_9PEZI</name>
<dbReference type="Proteomes" id="UP000283895">
    <property type="component" value="Unassembled WGS sequence"/>
</dbReference>